<gene>
    <name evidence="3" type="ORF">AB0K40_32215</name>
</gene>
<feature type="compositionally biased region" description="Low complexity" evidence="2">
    <location>
        <begin position="21"/>
        <end position="39"/>
    </location>
</feature>
<dbReference type="Pfam" id="PF13469">
    <property type="entry name" value="Sulfotransfer_3"/>
    <property type="match status" value="1"/>
</dbReference>
<comment type="caution">
    <text evidence="3">The sequence shown here is derived from an EMBL/GenBank/DDBJ whole genome shotgun (WGS) entry which is preliminary data.</text>
</comment>
<organism evidence="3 4">
    <name type="scientific">Nonomuraea bangladeshensis</name>
    <dbReference type="NCBI Taxonomy" id="404385"/>
    <lineage>
        <taxon>Bacteria</taxon>
        <taxon>Bacillati</taxon>
        <taxon>Actinomycetota</taxon>
        <taxon>Actinomycetes</taxon>
        <taxon>Streptosporangiales</taxon>
        <taxon>Streptosporangiaceae</taxon>
        <taxon>Nonomuraea</taxon>
    </lineage>
</organism>
<dbReference type="Gene3D" id="3.40.50.300">
    <property type="entry name" value="P-loop containing nucleotide triphosphate hydrolases"/>
    <property type="match status" value="1"/>
</dbReference>
<evidence type="ECO:0000256" key="2">
    <source>
        <dbReference type="SAM" id="MobiDB-lite"/>
    </source>
</evidence>
<proteinExistence type="predicted"/>
<protein>
    <submittedName>
        <fullName evidence="3">Sulfotransferase</fullName>
        <ecNumber evidence="3">2.8.2.-</ecNumber>
    </submittedName>
</protein>
<evidence type="ECO:0000313" key="4">
    <source>
        <dbReference type="Proteomes" id="UP001552427"/>
    </source>
</evidence>
<keyword evidence="1 3" id="KW-0808">Transferase</keyword>
<dbReference type="RefSeq" id="WP_364456988.1">
    <property type="nucleotide sequence ID" value="NZ_JBFARM010000010.1"/>
</dbReference>
<sequence>MGVVNKGFKRRARLLREALRPPRQLTGPLTGTAPGATGPQVRRPPKRTQVVDYAVPTMPRLVRSPVFLIAPVRSGSTLLRMLLNAHSRVRAPHELHLRTVGVRLTPGFSEAAMLELGLDQVELEHVIWDRILHLELLRSGKDVVVDKTPGNVFVWERLKYAWPHAKFLFLLRHPMGVVSSLENRKENTASREALEATACKYFKPLEQARRTLGGLTVRYEDLTAQPERVTREVCAYLGVEWEPAMLAYGERNQEQFVPNLGDRSDNIKSGRVQAARTFSGAGGLSPRLAEYAAAWGYS</sequence>
<dbReference type="EC" id="2.8.2.-" evidence="3"/>
<dbReference type="Proteomes" id="UP001552427">
    <property type="component" value="Unassembled WGS sequence"/>
</dbReference>
<reference evidence="3 4" key="1">
    <citation type="submission" date="2024-06" db="EMBL/GenBank/DDBJ databases">
        <title>The Natural Products Discovery Center: Release of the First 8490 Sequenced Strains for Exploring Actinobacteria Biosynthetic Diversity.</title>
        <authorList>
            <person name="Kalkreuter E."/>
            <person name="Kautsar S.A."/>
            <person name="Yang D."/>
            <person name="Bader C.D."/>
            <person name="Teijaro C.N."/>
            <person name="Fluegel L."/>
            <person name="Davis C.M."/>
            <person name="Simpson J.R."/>
            <person name="Lauterbach L."/>
            <person name="Steele A.D."/>
            <person name="Gui C."/>
            <person name="Meng S."/>
            <person name="Li G."/>
            <person name="Viehrig K."/>
            <person name="Ye F."/>
            <person name="Su P."/>
            <person name="Kiefer A.F."/>
            <person name="Nichols A."/>
            <person name="Cepeda A.J."/>
            <person name="Yan W."/>
            <person name="Fan B."/>
            <person name="Jiang Y."/>
            <person name="Adhikari A."/>
            <person name="Zheng C.-J."/>
            <person name="Schuster L."/>
            <person name="Cowan T.M."/>
            <person name="Smanski M.J."/>
            <person name="Chevrette M.G."/>
            <person name="De Carvalho L.P.S."/>
            <person name="Shen B."/>
        </authorList>
    </citation>
    <scope>NUCLEOTIDE SEQUENCE [LARGE SCALE GENOMIC DNA]</scope>
    <source>
        <strain evidence="3 4">NPDC049574</strain>
    </source>
</reference>
<evidence type="ECO:0000256" key="1">
    <source>
        <dbReference type="ARBA" id="ARBA00022679"/>
    </source>
</evidence>
<evidence type="ECO:0000313" key="3">
    <source>
        <dbReference type="EMBL" id="MEV4290199.1"/>
    </source>
</evidence>
<dbReference type="InterPro" id="IPR026634">
    <property type="entry name" value="TPST-like"/>
</dbReference>
<dbReference type="InterPro" id="IPR027417">
    <property type="entry name" value="P-loop_NTPase"/>
</dbReference>
<accession>A0ABV3HCF7</accession>
<feature type="region of interest" description="Disordered" evidence="2">
    <location>
        <begin position="17"/>
        <end position="47"/>
    </location>
</feature>
<dbReference type="PANTHER" id="PTHR12788">
    <property type="entry name" value="PROTEIN-TYROSINE SULFOTRANSFERASE 2"/>
    <property type="match status" value="1"/>
</dbReference>
<dbReference type="GO" id="GO:0016740">
    <property type="term" value="F:transferase activity"/>
    <property type="evidence" value="ECO:0007669"/>
    <property type="project" value="UniProtKB-KW"/>
</dbReference>
<name>A0ABV3HCF7_9ACTN</name>
<dbReference type="PANTHER" id="PTHR12788:SF10">
    <property type="entry name" value="PROTEIN-TYROSINE SULFOTRANSFERASE"/>
    <property type="match status" value="1"/>
</dbReference>
<dbReference type="SUPFAM" id="SSF52540">
    <property type="entry name" value="P-loop containing nucleoside triphosphate hydrolases"/>
    <property type="match status" value="1"/>
</dbReference>
<keyword evidence="4" id="KW-1185">Reference proteome</keyword>
<dbReference type="EMBL" id="JBFARM010000010">
    <property type="protein sequence ID" value="MEV4290199.1"/>
    <property type="molecule type" value="Genomic_DNA"/>
</dbReference>